<name>A0ABV7QKQ8_9PSEU</name>
<dbReference type="RefSeq" id="WP_377875797.1">
    <property type="nucleotide sequence ID" value="NZ_JBHMAY010000084.1"/>
</dbReference>
<dbReference type="EMBL" id="JBHRWI010000023">
    <property type="protein sequence ID" value="MFC3512515.1"/>
    <property type="molecule type" value="Genomic_DNA"/>
</dbReference>
<sequence>MSGLTTSRNRRNTARDSATSNIERNIRVLEPKPRTLATELSLQDGQLMA</sequence>
<protein>
    <submittedName>
        <fullName evidence="2">Uncharacterized protein</fullName>
    </submittedName>
</protein>
<accession>A0ABV7QKQ8</accession>
<dbReference type="Proteomes" id="UP001595764">
    <property type="component" value="Unassembled WGS sequence"/>
</dbReference>
<evidence type="ECO:0000313" key="3">
    <source>
        <dbReference type="Proteomes" id="UP001595764"/>
    </source>
</evidence>
<proteinExistence type="predicted"/>
<evidence type="ECO:0000256" key="1">
    <source>
        <dbReference type="SAM" id="MobiDB-lite"/>
    </source>
</evidence>
<evidence type="ECO:0000313" key="2">
    <source>
        <dbReference type="EMBL" id="MFC3512515.1"/>
    </source>
</evidence>
<feature type="region of interest" description="Disordered" evidence="1">
    <location>
        <begin position="1"/>
        <end position="30"/>
    </location>
</feature>
<reference evidence="3" key="1">
    <citation type="journal article" date="2019" name="Int. J. Syst. Evol. Microbiol.">
        <title>The Global Catalogue of Microorganisms (GCM) 10K type strain sequencing project: providing services to taxonomists for standard genome sequencing and annotation.</title>
        <authorList>
            <consortium name="The Broad Institute Genomics Platform"/>
            <consortium name="The Broad Institute Genome Sequencing Center for Infectious Disease"/>
            <person name="Wu L."/>
            <person name="Ma J."/>
        </authorList>
    </citation>
    <scope>NUCLEOTIDE SEQUENCE [LARGE SCALE GENOMIC DNA]</scope>
    <source>
        <strain evidence="3">CGMCC 4.7682</strain>
    </source>
</reference>
<organism evidence="2 3">
    <name type="scientific">Amycolatopsis halotolerans</name>
    <dbReference type="NCBI Taxonomy" id="330083"/>
    <lineage>
        <taxon>Bacteria</taxon>
        <taxon>Bacillati</taxon>
        <taxon>Actinomycetota</taxon>
        <taxon>Actinomycetes</taxon>
        <taxon>Pseudonocardiales</taxon>
        <taxon>Pseudonocardiaceae</taxon>
        <taxon>Amycolatopsis</taxon>
    </lineage>
</organism>
<gene>
    <name evidence="2" type="ORF">ACFORO_20265</name>
</gene>
<keyword evidence="3" id="KW-1185">Reference proteome</keyword>
<comment type="caution">
    <text evidence="2">The sequence shown here is derived from an EMBL/GenBank/DDBJ whole genome shotgun (WGS) entry which is preliminary data.</text>
</comment>